<sequence>MPDTPSPSAENVLTQLITGPSIREVAATALAPALNALYPHLKIDPTLATVVTPTWVDTGSDVVPGNDLYESLTDVLVRLGFSGSTVTFIDGEHFLTLQPGVAPPAQLPVNITAIGSLINTLAPQLFIAYQQQQLDYWNQQTSPSTPRWHQLSQALQDIWNLDVASDWDADQKAIALAVFTHPDRAARRSQDKYLTKACLIDTEHVESAQSKHLRVLDIAVFVGTSGSRTLVLTHSITEGFRRYDSVAALGETLFANPGASSTGQTLQWRLYEPEGNFFHQQACALIALEAEAIGALNTFQSATPTRLSPQISAAAKSFTEFEALPSSRFSKVQGLLTGWLSNASSADLTRYSRHLMDLAQLREQDAGKTFDEGIASLPEFTLQTLREQMIKDHPTAADLNLKDIQISITSVIVLGAVVVPGKTQTVTLSLIELALQNLIAVPLGNKTVQYKNGDPVPAWMTPAYLEKLVTQVDIGAVYPALIKRKLLDDSRESLRRQTLYTRHLRTQLPLQALQHKMRGEAGIDERGCQYVNAALQQSAADRRVNGQEIVIRPLAFITGDSADSKGEEVANMFVIGPRSADQGPCLLYRPLLVPSLTQYPNEANLLYAIKHEKPLRQSVLAWLADDVRFNYSQYVFSGELPSVWTLTQLLVDPTSALGKMAAVSLSPTALDDDSLAPLFKANANAMITLADRQSVSNAQARWETLKHGTWMLFNVALPFLGRTAGVAAWIWQIVDDLQEITDAAESEDSQLAWSALTDLLLTLGMVLAHQAAARHKPVSRLAEKLEPPPVTPPIKPAQKITVTRLPDLNQLPHTHETSLHAVATLPPVALGILLDELAIAEPKGMAIASSAAGPHQHLNSLNGKWYAKVGQRWFEVTLNDNNDVQIIDSRQSPPRTGPLLIKNASGEWFIDTRLRLRGGGRERQRLEQQNKVRLAELKQQMTAFESQVKSRETELKEAEKNAKAPTATATHRRLYLEMLDAQMSFIGANIEQMKAFNAREAIPNFRKAMISRLDFQLSLLEKWFDHQRPVFDNQMRLSLNLLDTLPTENTQAARQTFQHMSDLTEGYINKIEFAQSRFEQLNLLGKEAVEVIRDVKANIPTFDLQDLKLFQITLAQELCLAPSVALTHEARPALESVVENAALAIQASLDLAADEDVLRLPERIEGLSDLVEQLTVTDQRIIDLPGEFPGQFLQPSLDLMRRRIDAFQQRTVKHLANLLRERQALEPQPGPSRLPTAPPKRIIKTRYNGTVVGQVRTDAVADGSELVDVTSTLTGKVISTFHEKNPGVWVERVAAKPVSPAVVQPDLGTSIVQGQAMLDGLEAFIRRTDAHSKGARRIPVEIEEMFHQQAHRLQEVAKAIDEALISSNATDDGPGSAVTLIKQLNDGATRLYSQGRTMRISMTKLQPPTAERVQWLQSEGQVDIVRNPGRRLLKSRKKDYLEEYEVRDHTSKNVLWYAHFHYAQPASPVQTFTAAHLKTVQQRLLGGASEARSANDDLHAIAIYRSEISPQLAASLFFAKVLPSASKS</sequence>
<accession>A0ABY8MT95</accession>
<dbReference type="RefSeq" id="WP_280162529.1">
    <property type="nucleotide sequence ID" value="NZ_CP093428.1"/>
</dbReference>
<dbReference type="InterPro" id="IPR046673">
    <property type="entry name" value="ToxA_N"/>
</dbReference>
<gene>
    <name evidence="3" type="ORF">MOQ58_29190</name>
</gene>
<evidence type="ECO:0000259" key="2">
    <source>
        <dbReference type="Pfam" id="PF20178"/>
    </source>
</evidence>
<dbReference type="Pfam" id="PF20178">
    <property type="entry name" value="ToxA_N"/>
    <property type="match status" value="1"/>
</dbReference>
<reference evidence="3 4" key="1">
    <citation type="submission" date="2022-03" db="EMBL/GenBank/DDBJ databases">
        <title>Plant growth promoting endophytes with ACC deaminase activity.</title>
        <authorList>
            <person name="Charles T."/>
            <person name="Van Dyk A."/>
            <person name="Cheng J."/>
            <person name="Heil J."/>
        </authorList>
    </citation>
    <scope>NUCLEOTIDE SEQUENCE [LARGE SCALE GENOMIC DNA]</scope>
    <source>
        <strain evidence="3 4">8R6</strain>
    </source>
</reference>
<protein>
    <recommendedName>
        <fullName evidence="2">Dermonecrotic toxin N-terminal domain-containing protein</fullName>
    </recommendedName>
</protein>
<keyword evidence="1" id="KW-0175">Coiled coil</keyword>
<evidence type="ECO:0000313" key="4">
    <source>
        <dbReference type="Proteomes" id="UP001243713"/>
    </source>
</evidence>
<evidence type="ECO:0000313" key="3">
    <source>
        <dbReference type="EMBL" id="WGK90532.1"/>
    </source>
</evidence>
<keyword evidence="4" id="KW-1185">Reference proteome</keyword>
<proteinExistence type="predicted"/>
<organism evidence="3 4">
    <name type="scientific">Pseudomonas migulae</name>
    <dbReference type="NCBI Taxonomy" id="78543"/>
    <lineage>
        <taxon>Bacteria</taxon>
        <taxon>Pseudomonadati</taxon>
        <taxon>Pseudomonadota</taxon>
        <taxon>Gammaproteobacteria</taxon>
        <taxon>Pseudomonadales</taxon>
        <taxon>Pseudomonadaceae</taxon>
        <taxon>Pseudomonas</taxon>
    </lineage>
</organism>
<feature type="coiled-coil region" evidence="1">
    <location>
        <begin position="934"/>
        <end position="961"/>
    </location>
</feature>
<dbReference type="Proteomes" id="UP001243713">
    <property type="component" value="Chromosome"/>
</dbReference>
<dbReference type="EMBL" id="CP093428">
    <property type="protein sequence ID" value="WGK90532.1"/>
    <property type="molecule type" value="Genomic_DNA"/>
</dbReference>
<name>A0ABY8MT95_9PSED</name>
<evidence type="ECO:0000256" key="1">
    <source>
        <dbReference type="SAM" id="Coils"/>
    </source>
</evidence>
<feature type="domain" description="Dermonecrotic toxin N-terminal" evidence="2">
    <location>
        <begin position="373"/>
        <end position="611"/>
    </location>
</feature>